<evidence type="ECO:0000313" key="2">
    <source>
        <dbReference type="Proteomes" id="UP001189143"/>
    </source>
</evidence>
<evidence type="ECO:0000313" key="1">
    <source>
        <dbReference type="EMBL" id="CAI3545467.1"/>
    </source>
</evidence>
<protein>
    <submittedName>
        <fullName evidence="1">Uncharacterized protein</fullName>
    </submittedName>
</protein>
<dbReference type="Proteomes" id="UP001189143">
    <property type="component" value="Unassembled WGS sequence"/>
</dbReference>
<name>A0AAD1YCS0_9CLOT</name>
<accession>A0AAD1YCS0</accession>
<gene>
    <name evidence="1" type="ORF">CNEO2_150011</name>
</gene>
<reference evidence="1" key="1">
    <citation type="submission" date="2022-10" db="EMBL/GenBank/DDBJ databases">
        <authorList>
            <person name="Aires J."/>
            <person name="Mesa V."/>
        </authorList>
    </citation>
    <scope>NUCLEOTIDE SEQUENCE</scope>
    <source>
        <strain evidence="1">Clostridium neonatale JD116</strain>
    </source>
</reference>
<comment type="caution">
    <text evidence="1">The sequence shown here is derived from an EMBL/GenBank/DDBJ whole genome shotgun (WGS) entry which is preliminary data.</text>
</comment>
<organism evidence="1 2">
    <name type="scientific">Clostridium neonatale</name>
    <dbReference type="NCBI Taxonomy" id="137838"/>
    <lineage>
        <taxon>Bacteria</taxon>
        <taxon>Bacillati</taxon>
        <taxon>Bacillota</taxon>
        <taxon>Clostridia</taxon>
        <taxon>Eubacteriales</taxon>
        <taxon>Clostridiaceae</taxon>
        <taxon>Clostridium</taxon>
    </lineage>
</organism>
<dbReference type="RefSeq" id="WP_316373608.1">
    <property type="nucleotide sequence ID" value="NZ_CAMRXC010000033.1"/>
</dbReference>
<sequence length="62" mass="7408">MSERESLKLNINFKNNKVVCAKSPELCINCTNKHNCETLNVFYNKYSYRDILECFNNSEKRR</sequence>
<proteinExistence type="predicted"/>
<dbReference type="EMBL" id="CAMTCP010000066">
    <property type="protein sequence ID" value="CAI3545467.1"/>
    <property type="molecule type" value="Genomic_DNA"/>
</dbReference>
<dbReference type="AlphaFoldDB" id="A0AAD1YCS0"/>